<evidence type="ECO:0000256" key="4">
    <source>
        <dbReference type="ARBA" id="ARBA00022692"/>
    </source>
</evidence>
<reference evidence="10" key="2">
    <citation type="submission" date="2023-08" db="EMBL/GenBank/DDBJ databases">
        <title>Nitrogen cycling bacteria in agricultural field soils.</title>
        <authorList>
            <person name="Jang J."/>
        </authorList>
    </citation>
    <scope>NUCLEOTIDE SEQUENCE</scope>
    <source>
        <strain evidence="10">PS3-36</strain>
    </source>
</reference>
<evidence type="ECO:0000313" key="11">
    <source>
        <dbReference type="EMBL" id="TDK58720.1"/>
    </source>
</evidence>
<evidence type="ECO:0000256" key="8">
    <source>
        <dbReference type="RuleBase" id="RU363032"/>
    </source>
</evidence>
<keyword evidence="13" id="KW-1185">Reference proteome</keyword>
<dbReference type="EMBL" id="SMYO01000011">
    <property type="protein sequence ID" value="TDK58720.1"/>
    <property type="molecule type" value="Genomic_DNA"/>
</dbReference>
<dbReference type="Proteomes" id="UP000295132">
    <property type="component" value="Unassembled WGS sequence"/>
</dbReference>
<protein>
    <submittedName>
        <fullName evidence="11">Amino acid ABC transporter permease</fullName>
    </submittedName>
</protein>
<sequence length="220" mass="24076">MDLSIIIESLPALLHATLMTIFLAVVSILIALVLGFFTALARISNLKPLAKLAAFYVSIFRGTPLLVQVFVIYYGLPQIGIEMEPIPSGILALSLNAGAYLSESFRASILSIDKGQMEASVSLGMTYGQALKRIILPQSLRIAIPTMSNTFIILIKDTSLISVITVTELLQMSSLLIAKTFEPLTIYLLAAVLYWIIIAFFSNLLDKLEKRSSQHITLGN</sequence>
<keyword evidence="3" id="KW-1003">Cell membrane</keyword>
<dbReference type="CDD" id="cd06261">
    <property type="entry name" value="TM_PBP2"/>
    <property type="match status" value="1"/>
</dbReference>
<evidence type="ECO:0000256" key="5">
    <source>
        <dbReference type="ARBA" id="ARBA00022970"/>
    </source>
</evidence>
<feature type="transmembrane region" description="Helical" evidence="8">
    <location>
        <begin position="184"/>
        <end position="205"/>
    </location>
</feature>
<evidence type="ECO:0000256" key="1">
    <source>
        <dbReference type="ARBA" id="ARBA00004651"/>
    </source>
</evidence>
<dbReference type="Pfam" id="PF00528">
    <property type="entry name" value="BPD_transp_1"/>
    <property type="match status" value="1"/>
</dbReference>
<comment type="caution">
    <text evidence="11">The sequence shown here is derived from an EMBL/GenBank/DDBJ whole genome shotgun (WGS) entry which is preliminary data.</text>
</comment>
<dbReference type="NCBIfam" id="TIGR01726">
    <property type="entry name" value="HEQRo_perm_3TM"/>
    <property type="match status" value="1"/>
</dbReference>
<dbReference type="GO" id="GO:0015184">
    <property type="term" value="F:L-cystine transmembrane transporter activity"/>
    <property type="evidence" value="ECO:0007669"/>
    <property type="project" value="TreeGrafter"/>
</dbReference>
<dbReference type="InterPro" id="IPR000515">
    <property type="entry name" value="MetI-like"/>
</dbReference>
<accession>A0A4R5VMT5</accession>
<keyword evidence="2 8" id="KW-0813">Transport</keyword>
<evidence type="ECO:0000256" key="7">
    <source>
        <dbReference type="ARBA" id="ARBA00023136"/>
    </source>
</evidence>
<evidence type="ECO:0000256" key="3">
    <source>
        <dbReference type="ARBA" id="ARBA00022475"/>
    </source>
</evidence>
<dbReference type="PANTHER" id="PTHR30614">
    <property type="entry name" value="MEMBRANE COMPONENT OF AMINO ACID ABC TRANSPORTER"/>
    <property type="match status" value="1"/>
</dbReference>
<keyword evidence="7 8" id="KW-0472">Membrane</keyword>
<dbReference type="FunFam" id="1.10.3720.10:FF:000033">
    <property type="entry name" value="Polar amino acid ABC transporter permease"/>
    <property type="match status" value="1"/>
</dbReference>
<feature type="transmembrane region" description="Helical" evidence="8">
    <location>
        <begin position="53"/>
        <end position="74"/>
    </location>
</feature>
<reference evidence="11 12" key="1">
    <citation type="submission" date="2019-03" db="EMBL/GenBank/DDBJ databases">
        <title>Bacillus niacini sp. nov. a Nicotinate-Metabolizing Mesophile Isolated from Soil.</title>
        <authorList>
            <person name="Zhang G."/>
        </authorList>
    </citation>
    <scope>NUCLEOTIDE SEQUENCE [LARGE SCALE GENOMIC DNA]</scope>
    <source>
        <strain evidence="11 12">WN066</strain>
    </source>
</reference>
<dbReference type="Gene3D" id="1.10.3720.10">
    <property type="entry name" value="MetI-like"/>
    <property type="match status" value="1"/>
</dbReference>
<comment type="similarity">
    <text evidence="8">Belongs to the binding-protein-dependent transport system permease family.</text>
</comment>
<dbReference type="SUPFAM" id="SSF161098">
    <property type="entry name" value="MetI-like"/>
    <property type="match status" value="1"/>
</dbReference>
<keyword evidence="4 8" id="KW-0812">Transmembrane</keyword>
<dbReference type="PANTHER" id="PTHR30614:SF0">
    <property type="entry name" value="L-CYSTINE TRANSPORT SYSTEM PERMEASE PROTEIN TCYL"/>
    <property type="match status" value="1"/>
</dbReference>
<feature type="domain" description="ABC transmembrane type-1" evidence="9">
    <location>
        <begin position="17"/>
        <end position="205"/>
    </location>
</feature>
<dbReference type="InterPro" id="IPR010065">
    <property type="entry name" value="AA_ABC_transptr_permease_3TM"/>
</dbReference>
<evidence type="ECO:0000256" key="6">
    <source>
        <dbReference type="ARBA" id="ARBA00022989"/>
    </source>
</evidence>
<keyword evidence="6 8" id="KW-1133">Transmembrane helix</keyword>
<evidence type="ECO:0000259" key="9">
    <source>
        <dbReference type="PROSITE" id="PS50928"/>
    </source>
</evidence>
<evidence type="ECO:0000313" key="12">
    <source>
        <dbReference type="Proteomes" id="UP000295132"/>
    </source>
</evidence>
<organism evidence="11 12">
    <name type="scientific">Bacillus salipaludis</name>
    <dbReference type="NCBI Taxonomy" id="2547811"/>
    <lineage>
        <taxon>Bacteria</taxon>
        <taxon>Bacillati</taxon>
        <taxon>Bacillota</taxon>
        <taxon>Bacilli</taxon>
        <taxon>Bacillales</taxon>
        <taxon>Bacillaceae</taxon>
        <taxon>Bacillus</taxon>
    </lineage>
</organism>
<dbReference type="RefSeq" id="WP_133337660.1">
    <property type="nucleotide sequence ID" value="NZ_JAVGVR010000001.1"/>
</dbReference>
<dbReference type="GO" id="GO:0043190">
    <property type="term" value="C:ATP-binding cassette (ABC) transporter complex"/>
    <property type="evidence" value="ECO:0007669"/>
    <property type="project" value="InterPro"/>
</dbReference>
<feature type="transmembrane region" description="Helical" evidence="8">
    <location>
        <begin position="12"/>
        <end position="41"/>
    </location>
</feature>
<gene>
    <name evidence="11" type="ORF">E2K98_21125</name>
    <name evidence="10" type="ORF">RCG21_22480</name>
</gene>
<dbReference type="PROSITE" id="PS50928">
    <property type="entry name" value="ABC_TM1"/>
    <property type="match status" value="1"/>
</dbReference>
<dbReference type="EMBL" id="JAVGVR010000001">
    <property type="protein sequence ID" value="MDQ6599065.1"/>
    <property type="molecule type" value="Genomic_DNA"/>
</dbReference>
<keyword evidence="5" id="KW-0029">Amino-acid transport</keyword>
<proteinExistence type="inferred from homology"/>
<name>A0A4R5VMT5_9BACI</name>
<evidence type="ECO:0000313" key="10">
    <source>
        <dbReference type="EMBL" id="MDQ6599065.1"/>
    </source>
</evidence>
<evidence type="ECO:0000256" key="2">
    <source>
        <dbReference type="ARBA" id="ARBA00022448"/>
    </source>
</evidence>
<dbReference type="InterPro" id="IPR043429">
    <property type="entry name" value="ArtM/GltK/GlnP/TcyL/YhdX-like"/>
</dbReference>
<comment type="subcellular location">
    <subcellularLocation>
        <location evidence="1 8">Cell membrane</location>
        <topology evidence="1 8">Multi-pass membrane protein</topology>
    </subcellularLocation>
</comment>
<dbReference type="InterPro" id="IPR035906">
    <property type="entry name" value="MetI-like_sf"/>
</dbReference>
<dbReference type="Proteomes" id="UP001178888">
    <property type="component" value="Unassembled WGS sequence"/>
</dbReference>
<dbReference type="AlphaFoldDB" id="A0A4R5VMT5"/>
<evidence type="ECO:0000313" key="13">
    <source>
        <dbReference type="Proteomes" id="UP001178888"/>
    </source>
</evidence>